<name>A0AA40F0Q0_9PEZI</name>
<gene>
    <name evidence="2" type="ORF">B0T18DRAFT_405816</name>
</gene>
<accession>A0AA40F0Q0</accession>
<evidence type="ECO:0000313" key="3">
    <source>
        <dbReference type="Proteomes" id="UP001172155"/>
    </source>
</evidence>
<evidence type="ECO:0000256" key="1">
    <source>
        <dbReference type="SAM" id="MobiDB-lite"/>
    </source>
</evidence>
<sequence>MMPFTLDTVQLHPIPTRTRLGRIRVTTTSQCPIPTFPKAQKSSTAPGHSASSLPIPVVFSPTAFKALLLCMVTSGPNGTMPAATPAP</sequence>
<evidence type="ECO:0000313" key="2">
    <source>
        <dbReference type="EMBL" id="KAK0749105.1"/>
    </source>
</evidence>
<keyword evidence="3" id="KW-1185">Reference proteome</keyword>
<reference evidence="2" key="1">
    <citation type="submission" date="2023-06" db="EMBL/GenBank/DDBJ databases">
        <title>Genome-scale phylogeny and comparative genomics of the fungal order Sordariales.</title>
        <authorList>
            <consortium name="Lawrence Berkeley National Laboratory"/>
            <person name="Hensen N."/>
            <person name="Bonometti L."/>
            <person name="Westerberg I."/>
            <person name="Brannstrom I.O."/>
            <person name="Guillou S."/>
            <person name="Cros-Aarteil S."/>
            <person name="Calhoun S."/>
            <person name="Haridas S."/>
            <person name="Kuo A."/>
            <person name="Mondo S."/>
            <person name="Pangilinan J."/>
            <person name="Riley R."/>
            <person name="LaButti K."/>
            <person name="Andreopoulos B."/>
            <person name="Lipzen A."/>
            <person name="Chen C."/>
            <person name="Yanf M."/>
            <person name="Daum C."/>
            <person name="Ng V."/>
            <person name="Clum A."/>
            <person name="Steindorff A."/>
            <person name="Ohm R."/>
            <person name="Martin F."/>
            <person name="Silar P."/>
            <person name="Natvig D."/>
            <person name="Lalanne C."/>
            <person name="Gautier V."/>
            <person name="Ament-velasquez S.L."/>
            <person name="Kruys A."/>
            <person name="Hutchinson M.I."/>
            <person name="Powell A.J."/>
            <person name="Barry K."/>
            <person name="Miller A.N."/>
            <person name="Grigoriev I.V."/>
            <person name="Debuchy R."/>
            <person name="Gladieux P."/>
            <person name="Thoren M.H."/>
            <person name="Johannesson H."/>
        </authorList>
    </citation>
    <scope>NUCLEOTIDE SEQUENCE</scope>
    <source>
        <strain evidence="2">SMH3187-1</strain>
    </source>
</reference>
<dbReference type="AlphaFoldDB" id="A0AA40F0Q0"/>
<organism evidence="2 3">
    <name type="scientific">Schizothecium vesticola</name>
    <dbReference type="NCBI Taxonomy" id="314040"/>
    <lineage>
        <taxon>Eukaryota</taxon>
        <taxon>Fungi</taxon>
        <taxon>Dikarya</taxon>
        <taxon>Ascomycota</taxon>
        <taxon>Pezizomycotina</taxon>
        <taxon>Sordariomycetes</taxon>
        <taxon>Sordariomycetidae</taxon>
        <taxon>Sordariales</taxon>
        <taxon>Schizotheciaceae</taxon>
        <taxon>Schizothecium</taxon>
    </lineage>
</organism>
<dbReference type="EMBL" id="JAUKUD010000003">
    <property type="protein sequence ID" value="KAK0749105.1"/>
    <property type="molecule type" value="Genomic_DNA"/>
</dbReference>
<dbReference type="Proteomes" id="UP001172155">
    <property type="component" value="Unassembled WGS sequence"/>
</dbReference>
<proteinExistence type="predicted"/>
<comment type="caution">
    <text evidence="2">The sequence shown here is derived from an EMBL/GenBank/DDBJ whole genome shotgun (WGS) entry which is preliminary data.</text>
</comment>
<feature type="compositionally biased region" description="Polar residues" evidence="1">
    <location>
        <begin position="40"/>
        <end position="51"/>
    </location>
</feature>
<feature type="region of interest" description="Disordered" evidence="1">
    <location>
        <begin position="31"/>
        <end position="51"/>
    </location>
</feature>
<protein>
    <submittedName>
        <fullName evidence="2">Uncharacterized protein</fullName>
    </submittedName>
</protein>